<dbReference type="CDD" id="cd00038">
    <property type="entry name" value="CAP_ED"/>
    <property type="match status" value="2"/>
</dbReference>
<proteinExistence type="predicted"/>
<dbReference type="Gene3D" id="2.30.42.10">
    <property type="match status" value="1"/>
</dbReference>
<dbReference type="GO" id="GO:0030552">
    <property type="term" value="F:cAMP binding"/>
    <property type="evidence" value="ECO:0007669"/>
    <property type="project" value="TreeGrafter"/>
</dbReference>
<gene>
    <name evidence="5" type="ORF">THAOC_21749</name>
</gene>
<feature type="region of interest" description="Disordered" evidence="2">
    <location>
        <begin position="55"/>
        <end position="115"/>
    </location>
</feature>
<dbReference type="GO" id="GO:0034236">
    <property type="term" value="F:protein kinase A catalytic subunit binding"/>
    <property type="evidence" value="ECO:0007669"/>
    <property type="project" value="TreeGrafter"/>
</dbReference>
<feature type="domain" description="Cyclic nucleotide-binding" evidence="4">
    <location>
        <begin position="543"/>
        <end position="667"/>
    </location>
</feature>
<dbReference type="GO" id="GO:0005829">
    <property type="term" value="C:cytosol"/>
    <property type="evidence" value="ECO:0007669"/>
    <property type="project" value="TreeGrafter"/>
</dbReference>
<evidence type="ECO:0000259" key="4">
    <source>
        <dbReference type="PROSITE" id="PS50042"/>
    </source>
</evidence>
<feature type="compositionally biased region" description="Polar residues" evidence="2">
    <location>
        <begin position="267"/>
        <end position="284"/>
    </location>
</feature>
<dbReference type="Pfam" id="PF00027">
    <property type="entry name" value="cNMP_binding"/>
    <property type="match status" value="2"/>
</dbReference>
<dbReference type="InterPro" id="IPR018490">
    <property type="entry name" value="cNMP-bd_dom_sf"/>
</dbReference>
<evidence type="ECO:0000256" key="2">
    <source>
        <dbReference type="SAM" id="MobiDB-lite"/>
    </source>
</evidence>
<keyword evidence="6" id="KW-1185">Reference proteome</keyword>
<keyword evidence="1" id="KW-0547">Nucleotide-binding</keyword>
<evidence type="ECO:0000313" key="6">
    <source>
        <dbReference type="Proteomes" id="UP000266841"/>
    </source>
</evidence>
<dbReference type="InterPro" id="IPR017441">
    <property type="entry name" value="Protein_kinase_ATP_BS"/>
</dbReference>
<feature type="domain" description="Protein kinase" evidence="3">
    <location>
        <begin position="665"/>
        <end position="719"/>
    </location>
</feature>
<dbReference type="InterPro" id="IPR018488">
    <property type="entry name" value="cNMP-bd_CS"/>
</dbReference>
<dbReference type="SUPFAM" id="SSF56112">
    <property type="entry name" value="Protein kinase-like (PK-like)"/>
    <property type="match status" value="1"/>
</dbReference>
<name>K0RWJ7_THAOC</name>
<dbReference type="Gene3D" id="3.30.200.20">
    <property type="entry name" value="Phosphorylase Kinase, domain 1"/>
    <property type="match status" value="1"/>
</dbReference>
<evidence type="ECO:0000259" key="3">
    <source>
        <dbReference type="PROSITE" id="PS50011"/>
    </source>
</evidence>
<accession>K0RWJ7</accession>
<dbReference type="PROSITE" id="PS50011">
    <property type="entry name" value="PROTEIN_KINASE_DOM"/>
    <property type="match status" value="1"/>
</dbReference>
<dbReference type="PROSITE" id="PS00889">
    <property type="entry name" value="CNMP_BINDING_2"/>
    <property type="match status" value="1"/>
</dbReference>
<feature type="region of interest" description="Disordered" evidence="2">
    <location>
        <begin position="1"/>
        <end position="29"/>
    </location>
</feature>
<comment type="caution">
    <text evidence="5">The sequence shown here is derived from an EMBL/GenBank/DDBJ whole genome shotgun (WGS) entry which is preliminary data.</text>
</comment>
<dbReference type="PRINTS" id="PR00103">
    <property type="entry name" value="CAMPKINASE"/>
</dbReference>
<sequence>QLGTWADRAALVRDESDASLPQASPVPENQVFHGFVVTDEPVIEAVRLIPGELEDEHEDEHGGRGGGWLCPVQHTYRGDDMPGSHSDQPGDQSGDLARDPGEGGGRTGAGRRRRRVSAGESPFAVVFPCPSENFILFLLQYKIAAPPEETPPSFLPWATALVAAQGAVILLGVPLVYFMCRRGAASERSSQAQTVAGRRDDIEEGRDGSVDPSGPYGSQGLRAGMAVMRICGVPVAGKTAPEVVAIVREAEGSVTVEAEAPREWPGTTPTPLTTHDAQPATQATPDAGEKKVEKAKRSRYTQEYFEAMTPVEAISDITQGKPLDALDVDDFGSAKSEIMFLRQFAKQYLDEVKAGELEVDDVGGRLDSQVRGAMYDKQDFSSFKKMSYEKSEDTRALIYESIKNNDLFEDDSKEELVSLIDVFKPVSHKRGDKVITRGSTGDEFYVVESGNLSIHMQVDGQDESANPTKNEVKVRDYKRGSTFGELALIYGSPRAATIIATTDVKLWTLDRETYRNLISQIRYEEHQRKREFLKSCFVSGQHFGDIFETWQIEDLTIAMKIDQFKKGDVILREGELGDTMFVIRTGTVESSLKGKPQMSIGEKKVFGTTSLTKGNVAPYTIPSRPEHCSSTDNMGVKPFQFPRDDNRRALGSSLQLRTELTLNDLTTHKLLGKGGFGKVILAEAKDTKHLFALKILTKDYICKKKQEEHVLNEYSIMKM</sequence>
<dbReference type="InterPro" id="IPR011009">
    <property type="entry name" value="Kinase-like_dom_sf"/>
</dbReference>
<dbReference type="PROSITE" id="PS00107">
    <property type="entry name" value="PROTEIN_KINASE_ATP"/>
    <property type="match status" value="1"/>
</dbReference>
<dbReference type="InterPro" id="IPR000595">
    <property type="entry name" value="cNMP-bd_dom"/>
</dbReference>
<dbReference type="SUPFAM" id="SSF50156">
    <property type="entry name" value="PDZ domain-like"/>
    <property type="match status" value="1"/>
</dbReference>
<feature type="binding site" evidence="1">
    <location>
        <position position="703"/>
    </location>
    <ligand>
        <name>ATP</name>
        <dbReference type="ChEBI" id="CHEBI:30616"/>
    </ligand>
</feature>
<dbReference type="SUPFAM" id="SSF51206">
    <property type="entry name" value="cAMP-binding domain-like"/>
    <property type="match status" value="2"/>
</dbReference>
<feature type="domain" description="Cyclic nucleotide-binding" evidence="4">
    <location>
        <begin position="407"/>
        <end position="535"/>
    </location>
</feature>
<protein>
    <submittedName>
        <fullName evidence="5">Uncharacterized protein</fullName>
    </submittedName>
</protein>
<dbReference type="AlphaFoldDB" id="K0RWJ7"/>
<dbReference type="GO" id="GO:0004862">
    <property type="term" value="F:cAMP-dependent protein kinase inhibitor activity"/>
    <property type="evidence" value="ECO:0007669"/>
    <property type="project" value="TreeGrafter"/>
</dbReference>
<dbReference type="EMBL" id="AGNL01026071">
    <property type="protein sequence ID" value="EJK58148.1"/>
    <property type="molecule type" value="Genomic_DNA"/>
</dbReference>
<dbReference type="PANTHER" id="PTHR11635:SF166">
    <property type="entry name" value="CYCLIC NUCLEOTIDE-BINDING DOMAIN-CONTAINING PROTEIN"/>
    <property type="match status" value="1"/>
</dbReference>
<dbReference type="SMART" id="SM00100">
    <property type="entry name" value="cNMP"/>
    <property type="match status" value="2"/>
</dbReference>
<feature type="non-terminal residue" evidence="5">
    <location>
        <position position="1"/>
    </location>
</feature>
<evidence type="ECO:0000256" key="1">
    <source>
        <dbReference type="PROSITE-ProRule" id="PRU10141"/>
    </source>
</evidence>
<dbReference type="PANTHER" id="PTHR11635">
    <property type="entry name" value="CAMP-DEPENDENT PROTEIN KINASE REGULATORY CHAIN"/>
    <property type="match status" value="1"/>
</dbReference>
<dbReference type="InterPro" id="IPR014710">
    <property type="entry name" value="RmlC-like_jellyroll"/>
</dbReference>
<dbReference type="InterPro" id="IPR036034">
    <property type="entry name" value="PDZ_sf"/>
</dbReference>
<evidence type="ECO:0000313" key="5">
    <source>
        <dbReference type="EMBL" id="EJK58148.1"/>
    </source>
</evidence>
<feature type="region of interest" description="Disordered" evidence="2">
    <location>
        <begin position="188"/>
        <end position="218"/>
    </location>
</feature>
<keyword evidence="1" id="KW-0067">ATP-binding</keyword>
<feature type="compositionally biased region" description="Basic and acidic residues" evidence="2">
    <location>
        <begin position="197"/>
        <end position="209"/>
    </location>
</feature>
<dbReference type="GO" id="GO:0005524">
    <property type="term" value="F:ATP binding"/>
    <property type="evidence" value="ECO:0007669"/>
    <property type="project" value="UniProtKB-UniRule"/>
</dbReference>
<dbReference type="OrthoDB" id="417078at2759"/>
<dbReference type="PROSITE" id="PS50042">
    <property type="entry name" value="CNMP_BINDING_3"/>
    <property type="match status" value="2"/>
</dbReference>
<dbReference type="eggNOG" id="KOG0614">
    <property type="taxonomic scope" value="Eukaryota"/>
</dbReference>
<dbReference type="Proteomes" id="UP000266841">
    <property type="component" value="Unassembled WGS sequence"/>
</dbReference>
<feature type="region of interest" description="Disordered" evidence="2">
    <location>
        <begin position="256"/>
        <end position="295"/>
    </location>
</feature>
<reference evidence="5 6" key="1">
    <citation type="journal article" date="2012" name="Genome Biol.">
        <title>Genome and low-iron response of an oceanic diatom adapted to chronic iron limitation.</title>
        <authorList>
            <person name="Lommer M."/>
            <person name="Specht M."/>
            <person name="Roy A.S."/>
            <person name="Kraemer L."/>
            <person name="Andreson R."/>
            <person name="Gutowska M.A."/>
            <person name="Wolf J."/>
            <person name="Bergner S.V."/>
            <person name="Schilhabel M.B."/>
            <person name="Klostermeier U.C."/>
            <person name="Beiko R.G."/>
            <person name="Rosenstiel P."/>
            <person name="Hippler M."/>
            <person name="Laroche J."/>
        </authorList>
    </citation>
    <scope>NUCLEOTIDE SEQUENCE [LARGE SCALE GENOMIC DNA]</scope>
    <source>
        <strain evidence="5 6">CCMP1005</strain>
    </source>
</reference>
<organism evidence="5 6">
    <name type="scientific">Thalassiosira oceanica</name>
    <name type="common">Marine diatom</name>
    <dbReference type="NCBI Taxonomy" id="159749"/>
    <lineage>
        <taxon>Eukaryota</taxon>
        <taxon>Sar</taxon>
        <taxon>Stramenopiles</taxon>
        <taxon>Ochrophyta</taxon>
        <taxon>Bacillariophyta</taxon>
        <taxon>Coscinodiscophyceae</taxon>
        <taxon>Thalassiosirophycidae</taxon>
        <taxon>Thalassiosirales</taxon>
        <taxon>Thalassiosiraceae</taxon>
        <taxon>Thalassiosira</taxon>
    </lineage>
</organism>
<dbReference type="Gene3D" id="2.60.120.10">
    <property type="entry name" value="Jelly Rolls"/>
    <property type="match status" value="2"/>
</dbReference>
<dbReference type="InterPro" id="IPR000719">
    <property type="entry name" value="Prot_kinase_dom"/>
</dbReference>
<dbReference type="GO" id="GO:0004672">
    <property type="term" value="F:protein kinase activity"/>
    <property type="evidence" value="ECO:0007669"/>
    <property type="project" value="InterPro"/>
</dbReference>
<dbReference type="InterPro" id="IPR050503">
    <property type="entry name" value="cAMP-dep_PK_reg_su-like"/>
</dbReference>
<dbReference type="GO" id="GO:0005952">
    <property type="term" value="C:cAMP-dependent protein kinase complex"/>
    <property type="evidence" value="ECO:0007669"/>
    <property type="project" value="InterPro"/>
</dbReference>